<reference evidence="2" key="1">
    <citation type="submission" date="2022-09" db="EMBL/GenBank/DDBJ databases">
        <title>Shewanella sp. KJ10-1 sp.nov, isolated from marine algae.</title>
        <authorList>
            <person name="Butt M."/>
            <person name="Lee J.K."/>
            <person name="Kim J.M."/>
            <person name="Choi D.G."/>
        </authorList>
    </citation>
    <scope>NUCLEOTIDE SEQUENCE</scope>
    <source>
        <strain evidence="2">KJ10-1</strain>
    </source>
</reference>
<dbReference type="Gene3D" id="3.30.70.270">
    <property type="match status" value="1"/>
</dbReference>
<organism evidence="2 3">
    <name type="scientific">Shewanella phaeophyticola</name>
    <dbReference type="NCBI Taxonomy" id="2978345"/>
    <lineage>
        <taxon>Bacteria</taxon>
        <taxon>Pseudomonadati</taxon>
        <taxon>Pseudomonadota</taxon>
        <taxon>Gammaproteobacteria</taxon>
        <taxon>Alteromonadales</taxon>
        <taxon>Shewanellaceae</taxon>
        <taxon>Shewanella</taxon>
    </lineage>
</organism>
<keyword evidence="2" id="KW-0548">Nucleotidyltransferase</keyword>
<evidence type="ECO:0000259" key="1">
    <source>
        <dbReference type="PROSITE" id="PS50887"/>
    </source>
</evidence>
<dbReference type="EC" id="2.7.7.65" evidence="2"/>
<comment type="caution">
    <text evidence="2">The sequence shown here is derived from an EMBL/GenBank/DDBJ whole genome shotgun (WGS) entry which is preliminary data.</text>
</comment>
<proteinExistence type="predicted"/>
<feature type="domain" description="GGDEF" evidence="1">
    <location>
        <begin position="1"/>
        <end position="75"/>
    </location>
</feature>
<dbReference type="EMBL" id="JAODOQ010000001">
    <property type="protein sequence ID" value="MCT8988238.1"/>
    <property type="molecule type" value="Genomic_DNA"/>
</dbReference>
<dbReference type="InterPro" id="IPR000160">
    <property type="entry name" value="GGDEF_dom"/>
</dbReference>
<protein>
    <submittedName>
        <fullName evidence="2">Diguanylate cyclase</fullName>
        <ecNumber evidence="2">2.7.7.65</ecNumber>
    </submittedName>
</protein>
<dbReference type="InterPro" id="IPR029787">
    <property type="entry name" value="Nucleotide_cyclase"/>
</dbReference>
<dbReference type="SUPFAM" id="SSF55073">
    <property type="entry name" value="Nucleotide cyclase"/>
    <property type="match status" value="1"/>
</dbReference>
<dbReference type="InterPro" id="IPR043128">
    <property type="entry name" value="Rev_trsase/Diguanyl_cyclase"/>
</dbReference>
<dbReference type="RefSeq" id="WP_261734877.1">
    <property type="nucleotide sequence ID" value="NZ_JAODOQ010000001.1"/>
</dbReference>
<dbReference type="PROSITE" id="PS50887">
    <property type="entry name" value="GGDEF"/>
    <property type="match status" value="1"/>
</dbReference>
<dbReference type="Proteomes" id="UP001431192">
    <property type="component" value="Unassembled WGS sequence"/>
</dbReference>
<gene>
    <name evidence="2" type="ORF">N4T56_19595</name>
</gene>
<evidence type="ECO:0000313" key="3">
    <source>
        <dbReference type="Proteomes" id="UP001431192"/>
    </source>
</evidence>
<evidence type="ECO:0000313" key="2">
    <source>
        <dbReference type="EMBL" id="MCT8988238.1"/>
    </source>
</evidence>
<dbReference type="GO" id="GO:0052621">
    <property type="term" value="F:diguanylate cyclase activity"/>
    <property type="evidence" value="ECO:0007669"/>
    <property type="project" value="UniProtKB-EC"/>
</dbReference>
<sequence>MRYGGDEFVALCYDPLETLETQITQIQKELGQLSPAIYFSYGIAQYQQDWSKSFKQADSNMYQQKRLKNKMPGSK</sequence>
<dbReference type="Pfam" id="PF00990">
    <property type="entry name" value="GGDEF"/>
    <property type="match status" value="1"/>
</dbReference>
<keyword evidence="2" id="KW-0808">Transferase</keyword>
<name>A0ABT2P6G4_9GAMM</name>
<accession>A0ABT2P6G4</accession>
<keyword evidence="3" id="KW-1185">Reference proteome</keyword>